<feature type="coiled-coil region" evidence="8">
    <location>
        <begin position="476"/>
        <end position="505"/>
    </location>
</feature>
<dbReference type="OrthoDB" id="1523170at2"/>
<evidence type="ECO:0000313" key="12">
    <source>
        <dbReference type="Proteomes" id="UP000487757"/>
    </source>
</evidence>
<evidence type="ECO:0000256" key="7">
    <source>
        <dbReference type="ARBA" id="ARBA00022840"/>
    </source>
</evidence>
<keyword evidence="3" id="KW-0597">Phosphoprotein</keyword>
<gene>
    <name evidence="11" type="ORF">GJU39_09345</name>
</gene>
<dbReference type="InterPro" id="IPR011990">
    <property type="entry name" value="TPR-like_helical_dom_sf"/>
</dbReference>
<dbReference type="RefSeq" id="WP_154280525.1">
    <property type="nucleotide sequence ID" value="NZ_JBHUJQ010000001.1"/>
</dbReference>
<dbReference type="InterPro" id="IPR003594">
    <property type="entry name" value="HATPase_dom"/>
</dbReference>
<evidence type="ECO:0000259" key="10">
    <source>
        <dbReference type="SMART" id="SM00387"/>
    </source>
</evidence>
<dbReference type="Pfam" id="PF07568">
    <property type="entry name" value="HisKA_2"/>
    <property type="match status" value="1"/>
</dbReference>
<feature type="transmembrane region" description="Helical" evidence="9">
    <location>
        <begin position="515"/>
        <end position="536"/>
    </location>
</feature>
<keyword evidence="9" id="KW-1133">Transmembrane helix</keyword>
<keyword evidence="5" id="KW-0547">Nucleotide-binding</keyword>
<accession>A0A7K0FXF1</accession>
<dbReference type="SUPFAM" id="SSF55874">
    <property type="entry name" value="ATPase domain of HSP90 chaperone/DNA topoisomerase II/histidine kinase"/>
    <property type="match status" value="1"/>
</dbReference>
<dbReference type="GO" id="GO:0005524">
    <property type="term" value="F:ATP binding"/>
    <property type="evidence" value="ECO:0007669"/>
    <property type="project" value="UniProtKB-KW"/>
</dbReference>
<dbReference type="Gene3D" id="3.30.450.20">
    <property type="entry name" value="PAS domain"/>
    <property type="match status" value="1"/>
</dbReference>
<dbReference type="GO" id="GO:0004673">
    <property type="term" value="F:protein histidine kinase activity"/>
    <property type="evidence" value="ECO:0007669"/>
    <property type="project" value="UniProtKB-EC"/>
</dbReference>
<sequence>MPQHNVLPKTLNRSRVQNTITGVLWSGIFFLILLSHTSSAQSQQVAGEDSLQRLSVLLYKAASDTSRVKYQLKIANHFINQQDNQPENLTKALAYLSKALNLSRQLKSPYWEFRSLMVYGRYYSKKKMRPQQVSIYDQAISIAQKIKNKHLEASAWYSYFMNIPDTVQDYRNKTFYNRAAKSHALYKEVGRSFNEKHREALLLRIMADFHLEEEKFDLATAELFEVIALDKKYKLPDLPSAYDLLSAVYQRKGELSKALNAALQSVKIAQSSGEEVLDTYLNRVAAAYEAMGKPKESIEWYTKTLNTPDKTDPYRFIPAYMLATQMIKIGQPEKALALLKKTWSEVPDKATFDYFIYLGYGECYTALKNYKLANLYFNMLLKQSEKDILSNPFQTSLFFSISECYFAQQNYSLALQYAEKARANQISMTLPRQIRLNEILYKIKLASNQPAEAITHLQNFHQLRDSMLSQESLSTIDRLQIEFEASQKENENELLRKKSQLQSQELSRSRLIKDFTIGGLIFLCLVLILLYGRFSLKKKLHNTLIKKKADIDIAYAALEVNIQQKNKLIEEKEGLIKEVHHRVKNNLQLTMSLLNSQSYYLEDLSAIEAIKESQHRLKSIALIHQKLYQNENLATINIQPYIVELIEYLKDSMSGGKKISFDLAILNLELDISKAVPLGLIINEAVTNVYKYAFPDRAGGKVEISLKEQQEDHYELIIKDNGVGLPPDFDYEQSNTLGLILMKGLSSQIDSVLKMKSDRGVSVSLIFSSSNDDLFL</sequence>
<dbReference type="Gene3D" id="1.25.40.10">
    <property type="entry name" value="Tetratricopeptide repeat domain"/>
    <property type="match status" value="3"/>
</dbReference>
<dbReference type="Gene3D" id="3.30.565.10">
    <property type="entry name" value="Histidine kinase-like ATPase, C-terminal domain"/>
    <property type="match status" value="1"/>
</dbReference>
<dbReference type="PANTHER" id="PTHR41523:SF8">
    <property type="entry name" value="ETHYLENE RESPONSE SENSOR PROTEIN"/>
    <property type="match status" value="1"/>
</dbReference>
<evidence type="ECO:0000256" key="1">
    <source>
        <dbReference type="ARBA" id="ARBA00000085"/>
    </source>
</evidence>
<dbReference type="EC" id="2.7.13.3" evidence="2"/>
<comment type="caution">
    <text evidence="11">The sequence shown here is derived from an EMBL/GenBank/DDBJ whole genome shotgun (WGS) entry which is preliminary data.</text>
</comment>
<dbReference type="PANTHER" id="PTHR41523">
    <property type="entry name" value="TWO-COMPONENT SYSTEM SENSOR PROTEIN"/>
    <property type="match status" value="1"/>
</dbReference>
<feature type="domain" description="Histidine kinase/HSP90-like ATPase" evidence="10">
    <location>
        <begin position="673"/>
        <end position="771"/>
    </location>
</feature>
<dbReference type="InterPro" id="IPR036890">
    <property type="entry name" value="HATPase_C_sf"/>
</dbReference>
<dbReference type="SMART" id="SM00387">
    <property type="entry name" value="HATPase_c"/>
    <property type="match status" value="1"/>
</dbReference>
<dbReference type="InterPro" id="IPR011495">
    <property type="entry name" value="Sig_transdc_His_kin_sub2_dim/P"/>
</dbReference>
<keyword evidence="9" id="KW-0812">Transmembrane</keyword>
<keyword evidence="6" id="KW-0418">Kinase</keyword>
<keyword evidence="4" id="KW-0808">Transferase</keyword>
<evidence type="ECO:0000256" key="6">
    <source>
        <dbReference type="ARBA" id="ARBA00022777"/>
    </source>
</evidence>
<dbReference type="SUPFAM" id="SSF48452">
    <property type="entry name" value="TPR-like"/>
    <property type="match status" value="2"/>
</dbReference>
<evidence type="ECO:0000256" key="3">
    <source>
        <dbReference type="ARBA" id="ARBA00022553"/>
    </source>
</evidence>
<dbReference type="Pfam" id="PF02518">
    <property type="entry name" value="HATPase_c"/>
    <property type="match status" value="1"/>
</dbReference>
<keyword evidence="7" id="KW-0067">ATP-binding</keyword>
<comment type="catalytic activity">
    <reaction evidence="1">
        <text>ATP + protein L-histidine = ADP + protein N-phospho-L-histidine.</text>
        <dbReference type="EC" id="2.7.13.3"/>
    </reaction>
</comment>
<protein>
    <recommendedName>
        <fullName evidence="2">histidine kinase</fullName>
        <ecNumber evidence="2">2.7.13.3</ecNumber>
    </recommendedName>
</protein>
<proteinExistence type="predicted"/>
<dbReference type="AlphaFoldDB" id="A0A7K0FXF1"/>
<dbReference type="InterPro" id="IPR019734">
    <property type="entry name" value="TPR_rpt"/>
</dbReference>
<name>A0A7K0FXF1_9SPHI</name>
<keyword evidence="9" id="KW-0472">Membrane</keyword>
<evidence type="ECO:0000256" key="8">
    <source>
        <dbReference type="SAM" id="Coils"/>
    </source>
</evidence>
<dbReference type="EMBL" id="WKKH01000011">
    <property type="protein sequence ID" value="MRX76293.1"/>
    <property type="molecule type" value="Genomic_DNA"/>
</dbReference>
<reference evidence="11 12" key="1">
    <citation type="submission" date="2019-11" db="EMBL/GenBank/DDBJ databases">
        <title>Pedobacter petrophilus genome.</title>
        <authorList>
            <person name="Feldbauer M.J."/>
            <person name="Newman J.D."/>
        </authorList>
    </citation>
    <scope>NUCLEOTIDE SEQUENCE [LARGE SCALE GENOMIC DNA]</scope>
    <source>
        <strain evidence="11 12">LMG 29686</strain>
    </source>
</reference>
<evidence type="ECO:0000256" key="9">
    <source>
        <dbReference type="SAM" id="Phobius"/>
    </source>
</evidence>
<evidence type="ECO:0000256" key="4">
    <source>
        <dbReference type="ARBA" id="ARBA00022679"/>
    </source>
</evidence>
<evidence type="ECO:0000256" key="2">
    <source>
        <dbReference type="ARBA" id="ARBA00012438"/>
    </source>
</evidence>
<keyword evidence="12" id="KW-1185">Reference proteome</keyword>
<dbReference type="SUPFAM" id="SSF81901">
    <property type="entry name" value="HCP-like"/>
    <property type="match status" value="1"/>
</dbReference>
<evidence type="ECO:0000256" key="5">
    <source>
        <dbReference type="ARBA" id="ARBA00022741"/>
    </source>
</evidence>
<keyword evidence="8" id="KW-0175">Coiled coil</keyword>
<dbReference type="SMART" id="SM00028">
    <property type="entry name" value="TPR"/>
    <property type="match status" value="5"/>
</dbReference>
<evidence type="ECO:0000313" key="11">
    <source>
        <dbReference type="EMBL" id="MRX76293.1"/>
    </source>
</evidence>
<dbReference type="Proteomes" id="UP000487757">
    <property type="component" value="Unassembled WGS sequence"/>
</dbReference>
<organism evidence="11 12">
    <name type="scientific">Pedobacter petrophilus</name>
    <dbReference type="NCBI Taxonomy" id="1908241"/>
    <lineage>
        <taxon>Bacteria</taxon>
        <taxon>Pseudomonadati</taxon>
        <taxon>Bacteroidota</taxon>
        <taxon>Sphingobacteriia</taxon>
        <taxon>Sphingobacteriales</taxon>
        <taxon>Sphingobacteriaceae</taxon>
        <taxon>Pedobacter</taxon>
    </lineage>
</organism>